<evidence type="ECO:0000256" key="1">
    <source>
        <dbReference type="SAM" id="Phobius"/>
    </source>
</evidence>
<keyword evidence="1" id="KW-1133">Transmembrane helix</keyword>
<dbReference type="KEGG" id="ptm:GSPATT00032603001"/>
<evidence type="ECO:0008006" key="4">
    <source>
        <dbReference type="Google" id="ProtNLM"/>
    </source>
</evidence>
<dbReference type="EMBL" id="CT868021">
    <property type="protein sequence ID" value="CAK62751.1"/>
    <property type="molecule type" value="Genomic_DNA"/>
</dbReference>
<protein>
    <recommendedName>
        <fullName evidence="4">Transmembrane protein</fullName>
    </recommendedName>
</protein>
<name>A0BW34_PARTE</name>
<proteinExistence type="predicted"/>
<accession>A0BW34</accession>
<organism evidence="2 3">
    <name type="scientific">Paramecium tetraurelia</name>
    <dbReference type="NCBI Taxonomy" id="5888"/>
    <lineage>
        <taxon>Eukaryota</taxon>
        <taxon>Sar</taxon>
        <taxon>Alveolata</taxon>
        <taxon>Ciliophora</taxon>
        <taxon>Intramacronucleata</taxon>
        <taxon>Oligohymenophorea</taxon>
        <taxon>Peniculida</taxon>
        <taxon>Parameciidae</taxon>
        <taxon>Paramecium</taxon>
    </lineage>
</organism>
<dbReference type="RefSeq" id="XP_001430149.1">
    <property type="nucleotide sequence ID" value="XM_001430112.2"/>
</dbReference>
<dbReference type="GeneID" id="5015931"/>
<dbReference type="HOGENOM" id="CLU_1859130_0_0_1"/>
<evidence type="ECO:0000313" key="2">
    <source>
        <dbReference type="EMBL" id="CAK62751.1"/>
    </source>
</evidence>
<keyword evidence="3" id="KW-1185">Reference proteome</keyword>
<evidence type="ECO:0000313" key="3">
    <source>
        <dbReference type="Proteomes" id="UP000000600"/>
    </source>
</evidence>
<sequence length="138" mass="16351">MKKFDPQILNLLQLYKLFSIDLILLSKLISQMVRIINNSRLLIMELFLNWIQFLEILSKINYQQKYQLKLKLDETSQLQKLGINSKISKLIMFANYLFLFYLGTFFQLIVNKNEVLINFQKQAQSIFIVVVLKSGQIL</sequence>
<dbReference type="AlphaFoldDB" id="A0BW34"/>
<keyword evidence="1" id="KW-0812">Transmembrane</keyword>
<dbReference type="InParanoid" id="A0BW34"/>
<gene>
    <name evidence="2" type="ORF">GSPATT00032603001</name>
</gene>
<reference evidence="2 3" key="1">
    <citation type="journal article" date="2006" name="Nature">
        <title>Global trends of whole-genome duplications revealed by the ciliate Paramecium tetraurelia.</title>
        <authorList>
            <consortium name="Genoscope"/>
            <person name="Aury J.-M."/>
            <person name="Jaillon O."/>
            <person name="Duret L."/>
            <person name="Noel B."/>
            <person name="Jubin C."/>
            <person name="Porcel B.M."/>
            <person name="Segurens B."/>
            <person name="Daubin V."/>
            <person name="Anthouard V."/>
            <person name="Aiach N."/>
            <person name="Arnaiz O."/>
            <person name="Billaut A."/>
            <person name="Beisson J."/>
            <person name="Blanc I."/>
            <person name="Bouhouche K."/>
            <person name="Camara F."/>
            <person name="Duharcourt S."/>
            <person name="Guigo R."/>
            <person name="Gogendeau D."/>
            <person name="Katinka M."/>
            <person name="Keller A.-M."/>
            <person name="Kissmehl R."/>
            <person name="Klotz C."/>
            <person name="Koll F."/>
            <person name="Le Moue A."/>
            <person name="Lepere C."/>
            <person name="Malinsky S."/>
            <person name="Nowacki M."/>
            <person name="Nowak J.K."/>
            <person name="Plattner H."/>
            <person name="Poulain J."/>
            <person name="Ruiz F."/>
            <person name="Serrano V."/>
            <person name="Zagulski M."/>
            <person name="Dessen P."/>
            <person name="Betermier M."/>
            <person name="Weissenbach J."/>
            <person name="Scarpelli C."/>
            <person name="Schachter V."/>
            <person name="Sperling L."/>
            <person name="Meyer E."/>
            <person name="Cohen J."/>
            <person name="Wincker P."/>
        </authorList>
    </citation>
    <scope>NUCLEOTIDE SEQUENCE [LARGE SCALE GENOMIC DNA]</scope>
    <source>
        <strain evidence="2 3">Stock d4-2</strain>
    </source>
</reference>
<dbReference type="Proteomes" id="UP000000600">
    <property type="component" value="Unassembled WGS sequence"/>
</dbReference>
<feature type="transmembrane region" description="Helical" evidence="1">
    <location>
        <begin position="90"/>
        <end position="110"/>
    </location>
</feature>
<keyword evidence="1" id="KW-0472">Membrane</keyword>